<evidence type="ECO:0000256" key="2">
    <source>
        <dbReference type="ARBA" id="ARBA00022801"/>
    </source>
</evidence>
<organism evidence="4 5">
    <name type="scientific">Actinomadura craniellae</name>
    <dbReference type="NCBI Taxonomy" id="2231787"/>
    <lineage>
        <taxon>Bacteria</taxon>
        <taxon>Bacillati</taxon>
        <taxon>Actinomycetota</taxon>
        <taxon>Actinomycetes</taxon>
        <taxon>Streptosporangiales</taxon>
        <taxon>Thermomonosporaceae</taxon>
        <taxon>Actinomadura</taxon>
    </lineage>
</organism>
<gene>
    <name evidence="4" type="ORF">DPM19_29365</name>
</gene>
<dbReference type="InterPro" id="IPR010126">
    <property type="entry name" value="Esterase_phb"/>
</dbReference>
<keyword evidence="5" id="KW-1185">Reference proteome</keyword>
<dbReference type="SUPFAM" id="SSF53474">
    <property type="entry name" value="alpha/beta-Hydrolases"/>
    <property type="match status" value="2"/>
</dbReference>
<dbReference type="OrthoDB" id="9767239at2"/>
<dbReference type="Gene3D" id="3.40.50.1820">
    <property type="entry name" value="alpha/beta hydrolase"/>
    <property type="match status" value="1"/>
</dbReference>
<protein>
    <submittedName>
        <fullName evidence="4">Feruloyl esterase</fullName>
    </submittedName>
</protein>
<proteinExistence type="predicted"/>
<dbReference type="GO" id="GO:0016787">
    <property type="term" value="F:hydrolase activity"/>
    <property type="evidence" value="ECO:0007669"/>
    <property type="project" value="UniProtKB-KW"/>
</dbReference>
<dbReference type="AlphaFoldDB" id="A0A365GY40"/>
<reference evidence="4 5" key="1">
    <citation type="submission" date="2018-06" db="EMBL/GenBank/DDBJ databases">
        <title>Actinomadura craniellae sp. nov. isolated from marine sponge Craniella sp.</title>
        <authorList>
            <person name="Li L."/>
            <person name="Xu Q.H."/>
            <person name="Lin H.W."/>
            <person name="Lu Y.H."/>
        </authorList>
    </citation>
    <scope>NUCLEOTIDE SEQUENCE [LARGE SCALE GENOMIC DNA]</scope>
    <source>
        <strain evidence="4 5">LHW63021</strain>
    </source>
</reference>
<evidence type="ECO:0000313" key="5">
    <source>
        <dbReference type="Proteomes" id="UP000251891"/>
    </source>
</evidence>
<dbReference type="PANTHER" id="PTHR43037:SF5">
    <property type="entry name" value="FERULOYL ESTERASE"/>
    <property type="match status" value="1"/>
</dbReference>
<feature type="signal peptide" evidence="3">
    <location>
        <begin position="1"/>
        <end position="21"/>
    </location>
</feature>
<dbReference type="InterPro" id="IPR029058">
    <property type="entry name" value="AB_hydrolase_fold"/>
</dbReference>
<dbReference type="EMBL" id="QLYX01000017">
    <property type="protein sequence ID" value="RAY11722.1"/>
    <property type="molecule type" value="Genomic_DNA"/>
</dbReference>
<dbReference type="Proteomes" id="UP000251891">
    <property type="component" value="Unassembled WGS sequence"/>
</dbReference>
<dbReference type="PANTHER" id="PTHR43037">
    <property type="entry name" value="UNNAMED PRODUCT-RELATED"/>
    <property type="match status" value="1"/>
</dbReference>
<name>A0A365GY40_9ACTN</name>
<comment type="caution">
    <text evidence="4">The sequence shown here is derived from an EMBL/GenBank/DDBJ whole genome shotgun (WGS) entry which is preliminary data.</text>
</comment>
<accession>A0A365GY40</accession>
<dbReference type="InterPro" id="IPR050955">
    <property type="entry name" value="Plant_Biomass_Hydrol_Est"/>
</dbReference>
<dbReference type="RefSeq" id="WP_111871300.1">
    <property type="nucleotide sequence ID" value="NZ_QLYX01000017.1"/>
</dbReference>
<dbReference type="NCBIfam" id="TIGR01840">
    <property type="entry name" value="esterase_phb"/>
    <property type="match status" value="1"/>
</dbReference>
<sequence>MKSRSLSSVAAVALAAVVALAAWLAGVPRAGAAVGFSEVTGFGSNPGNIRMFTYIPTGLPSGAPVVVLFHGCGGSAAGLDTQTGWRKYADLYKFALVMPEQKQENVGSGGIVPHKCFSVWNEADRTRSGNGEARSVIQMVDYMAANYGSNMSRVFVTGYSGGGAGTNVMLAAYPDRFAAGTVFFGMPYKCADTEDDYFRTGTFGPCSGSVSSVTAQQWGDRVRSAHPGYAGPRPKVQIWHGGDDPLINPVSLERQRDQWTNVFGISAGPVSTTNPRPGVVKSVYGAGQVETWLVQDMGHTYPVDPGGAEEQCGTTSAGYDLICGPYHAAKFFGLGSGGGPTEPPAQECFTATNAAHVSAGRATNRLLSTYADGSGDYMGPRSSSTQRSLLRTGTDHYELVDSCP</sequence>
<evidence type="ECO:0000313" key="4">
    <source>
        <dbReference type="EMBL" id="RAY11722.1"/>
    </source>
</evidence>
<evidence type="ECO:0000256" key="3">
    <source>
        <dbReference type="SAM" id="SignalP"/>
    </source>
</evidence>
<dbReference type="GO" id="GO:0005576">
    <property type="term" value="C:extracellular region"/>
    <property type="evidence" value="ECO:0007669"/>
    <property type="project" value="InterPro"/>
</dbReference>
<keyword evidence="1 3" id="KW-0732">Signal</keyword>
<keyword evidence="2" id="KW-0378">Hydrolase</keyword>
<evidence type="ECO:0000256" key="1">
    <source>
        <dbReference type="ARBA" id="ARBA00022729"/>
    </source>
</evidence>
<dbReference type="Pfam" id="PF10503">
    <property type="entry name" value="Esterase_PHB"/>
    <property type="match status" value="1"/>
</dbReference>
<feature type="chain" id="PRO_5039604030" evidence="3">
    <location>
        <begin position="22"/>
        <end position="404"/>
    </location>
</feature>